<dbReference type="OrthoDB" id="3268479at2"/>
<protein>
    <submittedName>
        <fullName evidence="2">Uncharacterized protein</fullName>
    </submittedName>
</protein>
<dbReference type="AlphaFoldDB" id="A0A255FY99"/>
<comment type="caution">
    <text evidence="2">The sequence shown here is derived from an EMBL/GenBank/DDBJ whole genome shotgun (WGS) entry which is preliminary data.</text>
</comment>
<evidence type="ECO:0000313" key="2">
    <source>
        <dbReference type="EMBL" id="OYO08657.1"/>
    </source>
</evidence>
<dbReference type="EMBL" id="NMVO01000018">
    <property type="protein sequence ID" value="OYO08657.1"/>
    <property type="molecule type" value="Genomic_DNA"/>
</dbReference>
<dbReference type="InterPro" id="IPR018561">
    <property type="entry name" value="AosR"/>
</dbReference>
<reference evidence="2 3" key="1">
    <citation type="submission" date="2017-07" db="EMBL/GenBank/DDBJ databases">
        <title>Draft whole genome sequences of clinical Proprionibacteriaceae strains.</title>
        <authorList>
            <person name="Bernier A.-M."/>
            <person name="Bernard K."/>
            <person name="Domingo M.-C."/>
        </authorList>
    </citation>
    <scope>NUCLEOTIDE SEQUENCE [LARGE SCALE GENOMIC DNA]</scope>
    <source>
        <strain evidence="2 3">NML 030167</strain>
    </source>
</reference>
<dbReference type="Pfam" id="PF09438">
    <property type="entry name" value="DUF2017"/>
    <property type="match status" value="1"/>
</dbReference>
<evidence type="ECO:0000313" key="3">
    <source>
        <dbReference type="Proteomes" id="UP000215896"/>
    </source>
</evidence>
<feature type="compositionally biased region" description="Acidic residues" evidence="1">
    <location>
        <begin position="62"/>
        <end position="74"/>
    </location>
</feature>
<feature type="region of interest" description="Disordered" evidence="1">
    <location>
        <begin position="36"/>
        <end position="102"/>
    </location>
</feature>
<sequence length="194" mass="21828">MGRSSVARFDYDGETVSLYLTDDDIGLLDSLTEQLTELLSADQPEPPATSDDEDPFALWEADLAESPDEPEPLEDPALQRLFPNPYPHDPQAASEHRRYSEGELRRRKLGDLEVLREALRQRPVLIPAAQVPAWLKSLNALRLVLASRLGVDDEESMEELQHLPDDDPRSVLAAVMDWLAYLQGVLIELTDDQD</sequence>
<organism evidence="2 3">
    <name type="scientific">Enemella evansiae</name>
    <dbReference type="NCBI Taxonomy" id="2016499"/>
    <lineage>
        <taxon>Bacteria</taxon>
        <taxon>Bacillati</taxon>
        <taxon>Actinomycetota</taxon>
        <taxon>Actinomycetes</taxon>
        <taxon>Propionibacteriales</taxon>
        <taxon>Propionibacteriaceae</taxon>
        <taxon>Enemella</taxon>
    </lineage>
</organism>
<keyword evidence="3" id="KW-1185">Reference proteome</keyword>
<gene>
    <name evidence="2" type="ORF">CGZ94_19240</name>
</gene>
<name>A0A255FY99_9ACTN</name>
<accession>A0A255FY99</accession>
<evidence type="ECO:0000256" key="1">
    <source>
        <dbReference type="SAM" id="MobiDB-lite"/>
    </source>
</evidence>
<proteinExistence type="predicted"/>
<dbReference type="Proteomes" id="UP000215896">
    <property type="component" value="Unassembled WGS sequence"/>
</dbReference>